<dbReference type="AlphaFoldDB" id="A0A328AN82"/>
<sequence>MATGSAFDPNSNDPELVSHERTYKAFNILLRWCMTLLAASLSFLTLWFATGAGFLGGLVVGAIVFAGGWALLVRHEAHQPLDVWQEGR</sequence>
<reference evidence="3" key="1">
    <citation type="submission" date="2018-05" db="EMBL/GenBank/DDBJ databases">
        <authorList>
            <person name="Li X."/>
        </authorList>
    </citation>
    <scope>NUCLEOTIDE SEQUENCE [LARGE SCALE GENOMIC DNA]</scope>
    <source>
        <strain evidence="3">LX32</strain>
    </source>
</reference>
<dbReference type="RefSeq" id="WP_111528119.1">
    <property type="nucleotide sequence ID" value="NZ_JBHRSG010000004.1"/>
</dbReference>
<gene>
    <name evidence="2" type="ORF">DJ017_07455</name>
</gene>
<dbReference type="OrthoDB" id="7191110at2"/>
<dbReference type="EMBL" id="QFYQ01000001">
    <property type="protein sequence ID" value="RAK54368.1"/>
    <property type="molecule type" value="Genomic_DNA"/>
</dbReference>
<evidence type="ECO:0000313" key="2">
    <source>
        <dbReference type="EMBL" id="RAK54368.1"/>
    </source>
</evidence>
<name>A0A328AN82_9CAUL</name>
<organism evidence="2 3">
    <name type="scientific">Phenylobacterium soli</name>
    <dbReference type="NCBI Taxonomy" id="2170551"/>
    <lineage>
        <taxon>Bacteria</taxon>
        <taxon>Pseudomonadati</taxon>
        <taxon>Pseudomonadota</taxon>
        <taxon>Alphaproteobacteria</taxon>
        <taxon>Caulobacterales</taxon>
        <taxon>Caulobacteraceae</taxon>
        <taxon>Phenylobacterium</taxon>
    </lineage>
</organism>
<protein>
    <recommendedName>
        <fullName evidence="4">Aa3-type cytochrome c oxidase subunit IV</fullName>
    </recommendedName>
</protein>
<keyword evidence="1" id="KW-1133">Transmembrane helix</keyword>
<evidence type="ECO:0000256" key="1">
    <source>
        <dbReference type="SAM" id="Phobius"/>
    </source>
</evidence>
<feature type="transmembrane region" description="Helical" evidence="1">
    <location>
        <begin position="28"/>
        <end position="48"/>
    </location>
</feature>
<accession>A0A328AN82</accession>
<evidence type="ECO:0000313" key="3">
    <source>
        <dbReference type="Proteomes" id="UP000249254"/>
    </source>
</evidence>
<keyword evidence="1" id="KW-0472">Membrane</keyword>
<comment type="caution">
    <text evidence="2">The sequence shown here is derived from an EMBL/GenBank/DDBJ whole genome shotgun (WGS) entry which is preliminary data.</text>
</comment>
<dbReference type="Proteomes" id="UP000249254">
    <property type="component" value="Unassembled WGS sequence"/>
</dbReference>
<feature type="transmembrane region" description="Helical" evidence="1">
    <location>
        <begin position="54"/>
        <end position="73"/>
    </location>
</feature>
<evidence type="ECO:0008006" key="4">
    <source>
        <dbReference type="Google" id="ProtNLM"/>
    </source>
</evidence>
<keyword evidence="1" id="KW-0812">Transmembrane</keyword>
<proteinExistence type="predicted"/>
<keyword evidence="3" id="KW-1185">Reference proteome</keyword>